<keyword evidence="5 7" id="KW-0472">Membrane</keyword>
<evidence type="ECO:0000256" key="2">
    <source>
        <dbReference type="ARBA" id="ARBA00022692"/>
    </source>
</evidence>
<evidence type="ECO:0008006" key="10">
    <source>
        <dbReference type="Google" id="ProtNLM"/>
    </source>
</evidence>
<evidence type="ECO:0000313" key="8">
    <source>
        <dbReference type="EMBL" id="KAK3263359.1"/>
    </source>
</evidence>
<protein>
    <recommendedName>
        <fullName evidence="10">Hexosyltransferase</fullName>
    </recommendedName>
</protein>
<dbReference type="GO" id="GO:0035269">
    <property type="term" value="P:protein O-linked glycosylation via mannose"/>
    <property type="evidence" value="ECO:0007669"/>
    <property type="project" value="TreeGrafter"/>
</dbReference>
<evidence type="ECO:0000256" key="7">
    <source>
        <dbReference type="SAM" id="Phobius"/>
    </source>
</evidence>
<keyword evidence="6" id="KW-0325">Glycoprotein</keyword>
<name>A0AAE0KWS6_9CHLO</name>
<dbReference type="Pfam" id="PF13896">
    <property type="entry name" value="Glyco_transf_49"/>
    <property type="match status" value="2"/>
</dbReference>
<dbReference type="GO" id="GO:0042285">
    <property type="term" value="F:xylosyltransferase activity"/>
    <property type="evidence" value="ECO:0007669"/>
    <property type="project" value="TreeGrafter"/>
</dbReference>
<dbReference type="PANTHER" id="PTHR12270">
    <property type="entry name" value="GLYCOSYLTRANSFERASE-RELATED"/>
    <property type="match status" value="1"/>
</dbReference>
<dbReference type="InterPro" id="IPR051292">
    <property type="entry name" value="Xyl/GlcA_transferase"/>
</dbReference>
<comment type="subcellular location">
    <subcellularLocation>
        <location evidence="1">Membrane</location>
        <topology evidence="1">Single-pass type II membrane protein</topology>
    </subcellularLocation>
</comment>
<keyword evidence="9" id="KW-1185">Reference proteome</keyword>
<dbReference type="GO" id="GO:0016020">
    <property type="term" value="C:membrane"/>
    <property type="evidence" value="ECO:0007669"/>
    <property type="project" value="UniProtKB-SubCell"/>
</dbReference>
<evidence type="ECO:0000313" key="9">
    <source>
        <dbReference type="Proteomes" id="UP001190700"/>
    </source>
</evidence>
<keyword evidence="4 7" id="KW-1133">Transmembrane helix</keyword>
<dbReference type="GO" id="GO:0015020">
    <property type="term" value="F:glucuronosyltransferase activity"/>
    <property type="evidence" value="ECO:0007669"/>
    <property type="project" value="TreeGrafter"/>
</dbReference>
<sequence length="224" mass="25064">MAWLTARCALHFRRAICVAAPLIALGITFLLARDSYLIREEGPGLVEYRYVSQAFVRTSSSCDAKPTEPFSRGAGITLVTHLSLDRLPHLVALCHTWRGPISVGVFIRHSTDVTGFERAFDTNECFATYASLHYVLLDVEDHHKREVYDPHVVYPFNHLRNLALDGARTEYVLLLDADFTLYHEDTVGPTHAAFLASLCANPEHEIHHSITCAPRPPPARKSST</sequence>
<dbReference type="AlphaFoldDB" id="A0AAE0KWS6"/>
<evidence type="ECO:0000256" key="5">
    <source>
        <dbReference type="ARBA" id="ARBA00023136"/>
    </source>
</evidence>
<accession>A0AAE0KWS6</accession>
<evidence type="ECO:0000256" key="1">
    <source>
        <dbReference type="ARBA" id="ARBA00004606"/>
    </source>
</evidence>
<reference evidence="8 9" key="1">
    <citation type="journal article" date="2015" name="Genome Biol. Evol.">
        <title>Comparative Genomics of a Bacterivorous Green Alga Reveals Evolutionary Causalities and Consequences of Phago-Mixotrophic Mode of Nutrition.</title>
        <authorList>
            <person name="Burns J.A."/>
            <person name="Paasch A."/>
            <person name="Narechania A."/>
            <person name="Kim E."/>
        </authorList>
    </citation>
    <scope>NUCLEOTIDE SEQUENCE [LARGE SCALE GENOMIC DNA]</scope>
    <source>
        <strain evidence="8 9">PLY_AMNH</strain>
    </source>
</reference>
<dbReference type="PANTHER" id="PTHR12270:SF52">
    <property type="entry name" value="GLYCOSYLTRANSFERASE-LIKE PROTEIN GNT13-RELATED"/>
    <property type="match status" value="1"/>
</dbReference>
<keyword evidence="2 7" id="KW-0812">Transmembrane</keyword>
<evidence type="ECO:0000256" key="3">
    <source>
        <dbReference type="ARBA" id="ARBA00022968"/>
    </source>
</evidence>
<gene>
    <name evidence="8" type="ORF">CYMTET_27832</name>
</gene>
<organism evidence="8 9">
    <name type="scientific">Cymbomonas tetramitiformis</name>
    <dbReference type="NCBI Taxonomy" id="36881"/>
    <lineage>
        <taxon>Eukaryota</taxon>
        <taxon>Viridiplantae</taxon>
        <taxon>Chlorophyta</taxon>
        <taxon>Pyramimonadophyceae</taxon>
        <taxon>Pyramimonadales</taxon>
        <taxon>Pyramimonadaceae</taxon>
        <taxon>Cymbomonas</taxon>
    </lineage>
</organism>
<evidence type="ECO:0000256" key="6">
    <source>
        <dbReference type="ARBA" id="ARBA00023180"/>
    </source>
</evidence>
<keyword evidence="3" id="KW-0735">Signal-anchor</keyword>
<proteinExistence type="predicted"/>
<evidence type="ECO:0000256" key="4">
    <source>
        <dbReference type="ARBA" id="ARBA00022989"/>
    </source>
</evidence>
<dbReference type="EMBL" id="LGRX02015519">
    <property type="protein sequence ID" value="KAK3263359.1"/>
    <property type="molecule type" value="Genomic_DNA"/>
</dbReference>
<comment type="caution">
    <text evidence="8">The sequence shown here is derived from an EMBL/GenBank/DDBJ whole genome shotgun (WGS) entry which is preliminary data.</text>
</comment>
<feature type="transmembrane region" description="Helical" evidence="7">
    <location>
        <begin position="12"/>
        <end position="32"/>
    </location>
</feature>
<dbReference type="Proteomes" id="UP001190700">
    <property type="component" value="Unassembled WGS sequence"/>
</dbReference>